<dbReference type="Gene3D" id="1.10.10.10">
    <property type="entry name" value="Winged helix-like DNA-binding domain superfamily/Winged helix DNA-binding domain"/>
    <property type="match status" value="1"/>
</dbReference>
<dbReference type="Pfam" id="PF12727">
    <property type="entry name" value="PBP_like"/>
    <property type="match status" value="1"/>
</dbReference>
<dbReference type="GO" id="GO:0003677">
    <property type="term" value="F:DNA binding"/>
    <property type="evidence" value="ECO:0007669"/>
    <property type="project" value="UniProtKB-KW"/>
</dbReference>
<evidence type="ECO:0000259" key="1">
    <source>
        <dbReference type="Pfam" id="PF12727"/>
    </source>
</evidence>
<keyword evidence="4" id="KW-1185">Reference proteome</keyword>
<dbReference type="NCBIfam" id="TIGR01764">
    <property type="entry name" value="excise"/>
    <property type="match status" value="1"/>
</dbReference>
<sequence length="319" mass="34658">MKNLLSTKEVAKYLGVNEKMVYALISEKGLPATKATGKWLFPSHLVEQWIESRTMNYPRRADSPMLSGQGVQSEVLVVAGSNDLLLDRVLARYMETYSDHLAAFANLGSLGGLKAVRRGQCHIATSHLRENGNGDYNFAHAAQELNEKPAMINFCCREQGYVVAAGNPHGIAGAADIVRKRLTVVNRPVGTGTRLLFDAQLAAVGAEPRTVPGYGAEAARHLDVGLEVLAGRADAGMAIRAVATRLGLGFVPVQWERYDLIIPKDRFFDKPVQQFLALLGTEEFQADAAALTGYDISRTGRVVYPGEMKAASAGEREEK</sequence>
<evidence type="ECO:0000259" key="2">
    <source>
        <dbReference type="Pfam" id="PF12728"/>
    </source>
</evidence>
<accession>A0A7J0BS21</accession>
<dbReference type="AlphaFoldDB" id="A0A7J0BS21"/>
<evidence type="ECO:0000313" key="4">
    <source>
        <dbReference type="Proteomes" id="UP000503820"/>
    </source>
</evidence>
<protein>
    <submittedName>
        <fullName evidence="3">DNA-binding protein</fullName>
    </submittedName>
</protein>
<dbReference type="InterPro" id="IPR036388">
    <property type="entry name" value="WH-like_DNA-bd_sf"/>
</dbReference>
<dbReference type="InterPro" id="IPR010093">
    <property type="entry name" value="SinI_DNA-bd"/>
</dbReference>
<keyword evidence="3" id="KW-0238">DNA-binding</keyword>
<dbReference type="PANTHER" id="PTHR38431:SF1">
    <property type="entry name" value="BLL2305 PROTEIN"/>
    <property type="match status" value="1"/>
</dbReference>
<comment type="caution">
    <text evidence="3">The sequence shown here is derived from an EMBL/GenBank/DDBJ whole genome shotgun (WGS) entry which is preliminary data.</text>
</comment>
<dbReference type="EMBL" id="BLVP01000006">
    <property type="protein sequence ID" value="GFM36479.1"/>
    <property type="molecule type" value="Genomic_DNA"/>
</dbReference>
<reference evidence="3 4" key="1">
    <citation type="submission" date="2020-05" db="EMBL/GenBank/DDBJ databases">
        <title>Draft genome sequence of Desulfovibrio psychrotolerans JS1T.</title>
        <authorList>
            <person name="Ueno A."/>
            <person name="Tamazawa S."/>
            <person name="Tamamura S."/>
            <person name="Murakami T."/>
            <person name="Kiyama T."/>
            <person name="Inomata H."/>
            <person name="Amano Y."/>
            <person name="Miyakawa K."/>
            <person name="Tamaki H."/>
            <person name="Naganuma T."/>
            <person name="Kaneko K."/>
        </authorList>
    </citation>
    <scope>NUCLEOTIDE SEQUENCE [LARGE SCALE GENOMIC DNA]</scope>
    <source>
        <strain evidence="3 4">JS1</strain>
    </source>
</reference>
<dbReference type="InterPro" id="IPR024370">
    <property type="entry name" value="PBP_domain"/>
</dbReference>
<dbReference type="Pfam" id="PF12728">
    <property type="entry name" value="HTH_17"/>
    <property type="match status" value="1"/>
</dbReference>
<dbReference type="PANTHER" id="PTHR38431">
    <property type="entry name" value="BLL2305 PROTEIN"/>
    <property type="match status" value="1"/>
</dbReference>
<proteinExistence type="predicted"/>
<feature type="domain" description="Helix-turn-helix" evidence="2">
    <location>
        <begin position="4"/>
        <end position="53"/>
    </location>
</feature>
<organism evidence="3 4">
    <name type="scientific">Desulfovibrio psychrotolerans</name>
    <dbReference type="NCBI Taxonomy" id="415242"/>
    <lineage>
        <taxon>Bacteria</taxon>
        <taxon>Pseudomonadati</taxon>
        <taxon>Thermodesulfobacteriota</taxon>
        <taxon>Desulfovibrionia</taxon>
        <taxon>Desulfovibrionales</taxon>
        <taxon>Desulfovibrionaceae</taxon>
        <taxon>Desulfovibrio</taxon>
    </lineage>
</organism>
<dbReference type="Proteomes" id="UP000503820">
    <property type="component" value="Unassembled WGS sequence"/>
</dbReference>
<feature type="domain" description="PBP" evidence="1">
    <location>
        <begin position="93"/>
        <end position="279"/>
    </location>
</feature>
<gene>
    <name evidence="3" type="ORF">DSM19430T_11630</name>
</gene>
<dbReference type="InterPro" id="IPR041657">
    <property type="entry name" value="HTH_17"/>
</dbReference>
<evidence type="ECO:0000313" key="3">
    <source>
        <dbReference type="EMBL" id="GFM36479.1"/>
    </source>
</evidence>
<dbReference type="SUPFAM" id="SSF53850">
    <property type="entry name" value="Periplasmic binding protein-like II"/>
    <property type="match status" value="1"/>
</dbReference>
<dbReference type="RefSeq" id="WP_174409152.1">
    <property type="nucleotide sequence ID" value="NZ_BLVP01000006.1"/>
</dbReference>
<name>A0A7J0BS21_9BACT</name>